<proteinExistence type="predicted"/>
<dbReference type="EnsemblMetazoa" id="G31731.1">
    <property type="protein sequence ID" value="G31731.1:cds"/>
    <property type="gene ID" value="G31731"/>
</dbReference>
<dbReference type="CDD" id="cd11304">
    <property type="entry name" value="Cadherin_repeat"/>
    <property type="match status" value="3"/>
</dbReference>
<feature type="domain" description="Cadherin" evidence="10">
    <location>
        <begin position="415"/>
        <end position="497"/>
    </location>
</feature>
<dbReference type="PANTHER" id="PTHR24026:SF126">
    <property type="entry name" value="PROTOCADHERIN FAT 4"/>
    <property type="match status" value="1"/>
</dbReference>
<dbReference type="GO" id="GO:0042383">
    <property type="term" value="C:sarcolemma"/>
    <property type="evidence" value="ECO:0007669"/>
    <property type="project" value="UniProtKB-SubCell"/>
</dbReference>
<evidence type="ECO:0000256" key="3">
    <source>
        <dbReference type="ARBA" id="ARBA00022737"/>
    </source>
</evidence>
<evidence type="ECO:0000256" key="7">
    <source>
        <dbReference type="PROSITE-ProRule" id="PRU00043"/>
    </source>
</evidence>
<keyword evidence="6 8" id="KW-0472">Membrane</keyword>
<dbReference type="OMA" id="HPETANI"/>
<organism evidence="11 12">
    <name type="scientific">Magallana gigas</name>
    <name type="common">Pacific oyster</name>
    <name type="synonym">Crassostrea gigas</name>
    <dbReference type="NCBI Taxonomy" id="29159"/>
    <lineage>
        <taxon>Eukaryota</taxon>
        <taxon>Metazoa</taxon>
        <taxon>Spiralia</taxon>
        <taxon>Lophotrochozoa</taxon>
        <taxon>Mollusca</taxon>
        <taxon>Bivalvia</taxon>
        <taxon>Autobranchia</taxon>
        <taxon>Pteriomorphia</taxon>
        <taxon>Ostreida</taxon>
        <taxon>Ostreoidea</taxon>
        <taxon>Ostreidae</taxon>
        <taxon>Magallana</taxon>
    </lineage>
</organism>
<dbReference type="InterPro" id="IPR015919">
    <property type="entry name" value="Cadherin-like_sf"/>
</dbReference>
<feature type="domain" description="Cadherin" evidence="10">
    <location>
        <begin position="575"/>
        <end position="706"/>
    </location>
</feature>
<dbReference type="PROSITE" id="PS00232">
    <property type="entry name" value="CADHERIN_1"/>
    <property type="match status" value="1"/>
</dbReference>
<dbReference type="Proteomes" id="UP000005408">
    <property type="component" value="Unassembled WGS sequence"/>
</dbReference>
<feature type="signal peptide" evidence="9">
    <location>
        <begin position="1"/>
        <end position="23"/>
    </location>
</feature>
<evidence type="ECO:0000313" key="11">
    <source>
        <dbReference type="EnsemblMetazoa" id="G31731.2:cds"/>
    </source>
</evidence>
<evidence type="ECO:0000256" key="1">
    <source>
        <dbReference type="ARBA" id="ARBA00004135"/>
    </source>
</evidence>
<dbReference type="SUPFAM" id="SSF49313">
    <property type="entry name" value="Cadherin-like"/>
    <property type="match status" value="5"/>
</dbReference>
<reference evidence="11" key="1">
    <citation type="submission" date="2022-08" db="UniProtKB">
        <authorList>
            <consortium name="EnsemblMetazoa"/>
        </authorList>
    </citation>
    <scope>IDENTIFICATION</scope>
    <source>
        <strain evidence="11">05x7-T-G4-1.051#20</strain>
    </source>
</reference>
<evidence type="ECO:0000256" key="9">
    <source>
        <dbReference type="SAM" id="SignalP"/>
    </source>
</evidence>
<feature type="transmembrane region" description="Helical" evidence="8">
    <location>
        <begin position="825"/>
        <end position="847"/>
    </location>
</feature>
<dbReference type="SMART" id="SM00736">
    <property type="entry name" value="CADG"/>
    <property type="match status" value="1"/>
</dbReference>
<dbReference type="InterPro" id="IPR006644">
    <property type="entry name" value="Cadg"/>
</dbReference>
<evidence type="ECO:0000256" key="6">
    <source>
        <dbReference type="ARBA" id="ARBA00023136"/>
    </source>
</evidence>
<dbReference type="PRINTS" id="PR00205">
    <property type="entry name" value="CADHERIN"/>
</dbReference>
<keyword evidence="5 8" id="KW-1133">Transmembrane helix</keyword>
<evidence type="ECO:0000256" key="5">
    <source>
        <dbReference type="ARBA" id="ARBA00022989"/>
    </source>
</evidence>
<keyword evidence="12" id="KW-1185">Reference proteome</keyword>
<evidence type="ECO:0000313" key="12">
    <source>
        <dbReference type="Proteomes" id="UP000005408"/>
    </source>
</evidence>
<name>A0A8W8M871_MAGGI</name>
<keyword evidence="4 7" id="KW-0106">Calcium</keyword>
<dbReference type="SMART" id="SM00112">
    <property type="entry name" value="CA"/>
    <property type="match status" value="4"/>
</dbReference>
<keyword evidence="2 8" id="KW-0812">Transmembrane</keyword>
<keyword evidence="9" id="KW-0732">Signal</keyword>
<dbReference type="GO" id="GO:0005509">
    <property type="term" value="F:calcium ion binding"/>
    <property type="evidence" value="ECO:0007669"/>
    <property type="project" value="UniProtKB-UniRule"/>
</dbReference>
<protein>
    <recommendedName>
        <fullName evidence="10">Cadherin domain-containing protein</fullName>
    </recommendedName>
</protein>
<dbReference type="GO" id="GO:0007156">
    <property type="term" value="P:homophilic cell adhesion via plasma membrane adhesion molecules"/>
    <property type="evidence" value="ECO:0007669"/>
    <property type="project" value="InterPro"/>
</dbReference>
<comment type="subcellular location">
    <subcellularLocation>
        <location evidence="1">Cell membrane</location>
        <location evidence="1">Sarcolemma</location>
    </subcellularLocation>
</comment>
<dbReference type="OrthoDB" id="6086648at2759"/>
<feature type="domain" description="Cadherin" evidence="10">
    <location>
        <begin position="707"/>
        <end position="810"/>
    </location>
</feature>
<evidence type="ECO:0000256" key="4">
    <source>
        <dbReference type="ARBA" id="ARBA00022837"/>
    </source>
</evidence>
<dbReference type="Gene3D" id="2.60.40.60">
    <property type="entry name" value="Cadherins"/>
    <property type="match status" value="6"/>
</dbReference>
<dbReference type="Pfam" id="PF00028">
    <property type="entry name" value="Cadherin"/>
    <property type="match status" value="1"/>
</dbReference>
<accession>A0A8W8M871</accession>
<dbReference type="AlphaFoldDB" id="A0A8W8M871"/>
<dbReference type="PANTHER" id="PTHR24026">
    <property type="entry name" value="FAT ATYPICAL CADHERIN-RELATED"/>
    <property type="match status" value="1"/>
</dbReference>
<keyword evidence="3" id="KW-0677">Repeat</keyword>
<evidence type="ECO:0000259" key="10">
    <source>
        <dbReference type="PROSITE" id="PS50268"/>
    </source>
</evidence>
<feature type="chain" id="PRO_5042431792" description="Cadherin domain-containing protein" evidence="9">
    <location>
        <begin position="24"/>
        <end position="910"/>
    </location>
</feature>
<dbReference type="EnsemblMetazoa" id="G31731.2">
    <property type="protein sequence ID" value="G31731.2:cds"/>
    <property type="gene ID" value="G31731"/>
</dbReference>
<dbReference type="PROSITE" id="PS50268">
    <property type="entry name" value="CADHERIN_2"/>
    <property type="match status" value="3"/>
</dbReference>
<evidence type="ECO:0000256" key="8">
    <source>
        <dbReference type="SAM" id="Phobius"/>
    </source>
</evidence>
<sequence>MDKLKFTLVIYLILCLCVPQSLGQNCPGNRKIGESNPASKKDKIDAFGTGLGILLDATDDEYKINCCGVVESWEFYVKTNPGTVQLQVWRPDGAVGQFKLVGQNSYTVDAGDENDELLYSVPASQRISIRAGDYIGFYTAGDPMISHKVEGGASDGYTYSTSLGAQTVGSTFDWGSQTSDTRKEYAIHAAVDPGNTPTLSNLDQTVTFPDSTAANTLMYTVTSSDNDPLDTLTVSMTTTTSSFSFDAVSGEVRNTGALPHGNNDLSFTVTDDCGKTDTGTLRITVTNSVPVINNLPATADITEDHVTEQLLYTLDVTDASLADTVSCSIASTNPSTTNFFSRINAGSTGVYGIYIKAQPSLSYDTARQYTLTISCTDTKDTAQGSFIVYVTRNNPPTFDNLQATTSITASSTTTGTTIYTVKSTDTDSSQLYYNMTCVPANCPFTIHNSGEILATADLSQHTVAGYDLYIYVTDGKTLVGPRTLTVILLGINTSPVITNLPLASPISIPENSALSASVFQVSVSDVNTGDTHTYTASYNPGLGSTLFSFNTATGLLSTSSSQNINYESIVSTATTYVITITATDGEATATQTLSVAITNQNEAPVFGKDSYAISGNEGLSGSTVGNPSFDVTDPDSGATLTYAIDCPTFIIDSNSGVITFSHDYDLDVAGTASSITCTVTVSDGDLKDTASLVVTINDVNDNTPTFGSSAYTFYASPATGVGTVLGSIAASDADIGAFGTVSYTIDQVVLGNEYFGVQSNGDFYVKNGLTAFSSGTTLTVTATVADTGGLQDTATVSVIIPESTTAAPTTTTDRHVTFLEDSRNIAWLTVASIMLAGLLLFCAYLIVRFGSFPCKNGSFKPNAHKVNRWPMTNRTEKVQLAKKKHAKTHWRYGLENARDNKYGHYIVNHV</sequence>
<dbReference type="InterPro" id="IPR020894">
    <property type="entry name" value="Cadherin_CS"/>
</dbReference>
<evidence type="ECO:0000256" key="2">
    <source>
        <dbReference type="ARBA" id="ARBA00022692"/>
    </source>
</evidence>
<dbReference type="InterPro" id="IPR002126">
    <property type="entry name" value="Cadherin-like_dom"/>
</dbReference>